<evidence type="ECO:0000313" key="2">
    <source>
        <dbReference type="Proteomes" id="UP000291404"/>
    </source>
</evidence>
<comment type="caution">
    <text evidence="1">The sequence shown here is derived from an EMBL/GenBank/DDBJ whole genome shotgun (WGS) entry which is preliminary data.</text>
</comment>
<dbReference type="AlphaFoldDB" id="A0A4Q9KQZ8"/>
<reference evidence="1 2" key="1">
    <citation type="submission" date="2017-12" db="EMBL/GenBank/DDBJ databases">
        <authorList>
            <person name="Pombert J.-F."/>
            <person name="Haag K.L."/>
            <person name="Ebert D."/>
        </authorList>
    </citation>
    <scope>NUCLEOTIDE SEQUENCE [LARGE SCALE GENOMIC DNA]</scope>
    <source>
        <strain evidence="1">BE-OM-2</strain>
    </source>
</reference>
<protein>
    <submittedName>
        <fullName evidence="1">Uncharacterized protein</fullName>
    </submittedName>
</protein>
<dbReference type="VEuPathDB" id="MicrosporidiaDB:CWI39_1081p0010"/>
<evidence type="ECO:0000313" key="1">
    <source>
        <dbReference type="EMBL" id="TBT96825.1"/>
    </source>
</evidence>
<dbReference type="EMBL" id="PITI01003344">
    <property type="protein sequence ID" value="TBT96825.1"/>
    <property type="molecule type" value="Genomic_DNA"/>
</dbReference>
<dbReference type="Proteomes" id="UP000291404">
    <property type="component" value="Unassembled WGS sequence"/>
</dbReference>
<dbReference type="InterPro" id="IPR032675">
    <property type="entry name" value="LRR_dom_sf"/>
</dbReference>
<dbReference type="Gene3D" id="3.80.10.10">
    <property type="entry name" value="Ribonuclease Inhibitor"/>
    <property type="match status" value="1"/>
</dbReference>
<dbReference type="SUPFAM" id="SSF52047">
    <property type="entry name" value="RNI-like"/>
    <property type="match status" value="1"/>
</dbReference>
<accession>A0A4Q9KQZ8</accession>
<organism evidence="1 2">
    <name type="scientific">Hamiltosporidium magnivora</name>
    <dbReference type="NCBI Taxonomy" id="148818"/>
    <lineage>
        <taxon>Eukaryota</taxon>
        <taxon>Fungi</taxon>
        <taxon>Fungi incertae sedis</taxon>
        <taxon>Microsporidia</taxon>
        <taxon>Dubosqiidae</taxon>
        <taxon>Hamiltosporidium</taxon>
    </lineage>
</organism>
<sequence>KENKDFYLKLFNKEKFRNKVNITENFKVKQNNFDVECFYEYKGCFNNISITFKKLYHKRFIITENTILEENIKSIKISSSEIKSDFLRDIFNIKGLETLEIINSGIYIENEIFLNESIKYFRFWHKNRNNICRFFKPIDMMIGLQEIYFTQLNIIKLNRSVDQIFYIKELDLYDINEMIDFLKQSEKNEKFDFKSTNKAKADLKLSLSPLKFLFQNYEISSIKKLSISDFYINNSNVEAFSTLLSLKELKIHKIWFQNISFSELFLAKQEYKISRMYLDEINISEKDLIFIANLKKIEYIKLWSYGIQGKDYTWIRMYFYNEFYIELIYYEEDVLPEETIKYIKEKFKTKYIVIRDSLGL</sequence>
<name>A0A4Q9KQZ8_9MICR</name>
<keyword evidence="2" id="KW-1185">Reference proteome</keyword>
<dbReference type="VEuPathDB" id="MicrosporidiaDB:CWI36_3344p0010"/>
<gene>
    <name evidence="1" type="ORF">CWI36_3344p0010</name>
</gene>
<feature type="non-terminal residue" evidence="1">
    <location>
        <position position="1"/>
    </location>
</feature>
<proteinExistence type="predicted"/>